<dbReference type="SUPFAM" id="SSF75005">
    <property type="entry name" value="Arabinanase/levansucrase/invertase"/>
    <property type="match status" value="1"/>
</dbReference>
<accession>A0A6B0YXT4</accession>
<gene>
    <name evidence="8" type="ORF">F4Y42_15175</name>
</gene>
<dbReference type="GO" id="GO:0004564">
    <property type="term" value="F:beta-fructofuranosidase activity"/>
    <property type="evidence" value="ECO:0007669"/>
    <property type="project" value="UniProtKB-EC"/>
</dbReference>
<dbReference type="Gene3D" id="2.115.10.20">
    <property type="entry name" value="Glycosyl hydrolase domain, family 43"/>
    <property type="match status" value="1"/>
</dbReference>
<evidence type="ECO:0000256" key="2">
    <source>
        <dbReference type="ARBA" id="ARBA00012758"/>
    </source>
</evidence>
<dbReference type="PANTHER" id="PTHR43101:SF1">
    <property type="entry name" value="BETA-FRUCTOSIDASE"/>
    <property type="match status" value="1"/>
</dbReference>
<dbReference type="InterPro" id="IPR051214">
    <property type="entry name" value="GH32_Enzymes"/>
</dbReference>
<keyword evidence="4 5" id="KW-0326">Glycosidase</keyword>
<reference evidence="8" key="1">
    <citation type="submission" date="2019-09" db="EMBL/GenBank/DDBJ databases">
        <title>Characterisation of the sponge microbiome using genome-centric metagenomics.</title>
        <authorList>
            <person name="Engelberts J.P."/>
            <person name="Robbins S.J."/>
            <person name="De Goeij J.M."/>
            <person name="Aranda M."/>
            <person name="Bell S.C."/>
            <person name="Webster N.S."/>
        </authorList>
    </citation>
    <scope>NUCLEOTIDE SEQUENCE</scope>
    <source>
        <strain evidence="8">SB0664_bin_27</strain>
    </source>
</reference>
<dbReference type="GO" id="GO:0005975">
    <property type="term" value="P:carbohydrate metabolic process"/>
    <property type="evidence" value="ECO:0007669"/>
    <property type="project" value="InterPro"/>
</dbReference>
<dbReference type="InterPro" id="IPR001362">
    <property type="entry name" value="Glyco_hydro_32"/>
</dbReference>
<dbReference type="Pfam" id="PF08244">
    <property type="entry name" value="Glyco_hydro_32C"/>
    <property type="match status" value="1"/>
</dbReference>
<dbReference type="EMBL" id="VXRG01000126">
    <property type="protein sequence ID" value="MXY94779.1"/>
    <property type="molecule type" value="Genomic_DNA"/>
</dbReference>
<name>A0A6B0YXT4_9CHLR</name>
<dbReference type="Pfam" id="PF00251">
    <property type="entry name" value="Glyco_hydro_32N"/>
    <property type="match status" value="1"/>
</dbReference>
<evidence type="ECO:0000256" key="1">
    <source>
        <dbReference type="ARBA" id="ARBA00009902"/>
    </source>
</evidence>
<dbReference type="CDD" id="cd08996">
    <property type="entry name" value="GH32_FFase"/>
    <property type="match status" value="1"/>
</dbReference>
<dbReference type="SMART" id="SM00640">
    <property type="entry name" value="Glyco_32"/>
    <property type="match status" value="1"/>
</dbReference>
<evidence type="ECO:0000259" key="7">
    <source>
        <dbReference type="Pfam" id="PF08244"/>
    </source>
</evidence>
<dbReference type="PANTHER" id="PTHR43101">
    <property type="entry name" value="BETA-FRUCTOSIDASE"/>
    <property type="match status" value="1"/>
</dbReference>
<dbReference type="EC" id="3.2.1.26" evidence="2"/>
<protein>
    <recommendedName>
        <fullName evidence="2">beta-fructofuranosidase</fullName>
        <ecNumber evidence="2">3.2.1.26</ecNumber>
    </recommendedName>
</protein>
<feature type="domain" description="Glycosyl hydrolase family 32 C-terminal" evidence="7">
    <location>
        <begin position="353"/>
        <end position="528"/>
    </location>
</feature>
<evidence type="ECO:0000256" key="3">
    <source>
        <dbReference type="ARBA" id="ARBA00022801"/>
    </source>
</evidence>
<dbReference type="InterPro" id="IPR013189">
    <property type="entry name" value="Glyco_hydro_32_C"/>
</dbReference>
<comment type="caution">
    <text evidence="8">The sequence shown here is derived from an EMBL/GenBank/DDBJ whole genome shotgun (WGS) entry which is preliminary data.</text>
</comment>
<evidence type="ECO:0000313" key="8">
    <source>
        <dbReference type="EMBL" id="MXY94779.1"/>
    </source>
</evidence>
<evidence type="ECO:0000256" key="5">
    <source>
        <dbReference type="RuleBase" id="RU362110"/>
    </source>
</evidence>
<dbReference type="InterPro" id="IPR013148">
    <property type="entry name" value="Glyco_hydro_32_N"/>
</dbReference>
<keyword evidence="3 5" id="KW-0378">Hydrolase</keyword>
<dbReference type="Gene3D" id="2.60.120.560">
    <property type="entry name" value="Exo-inulinase, domain 1"/>
    <property type="match status" value="1"/>
</dbReference>
<dbReference type="InterPro" id="IPR013320">
    <property type="entry name" value="ConA-like_dom_sf"/>
</dbReference>
<organism evidence="8">
    <name type="scientific">Caldilineaceae bacterium SB0664_bin_27</name>
    <dbReference type="NCBI Taxonomy" id="2605260"/>
    <lineage>
        <taxon>Bacteria</taxon>
        <taxon>Bacillati</taxon>
        <taxon>Chloroflexota</taxon>
        <taxon>Caldilineae</taxon>
        <taxon>Caldilineales</taxon>
        <taxon>Caldilineaceae</taxon>
    </lineage>
</organism>
<sequence length="534" mass="60450">MSAAERTDNTSLVPQFLFPNTLAEQEAALETNSLMQRLLAYRKRYEGDPHRPIYHYVNPENTLNDPNGLCFWQDRWHLFYQAYPPEDPRQHWGHAVSDDLIHWRDLPYAIYPNPEECCYSGATLVEEERVIAIYHGTKVGNMVAVSDDPLLLNWEKLTGQPVIPIASADGSPLPYRVFDPCIWKKGDHYYALSGGTLPHKASGKRTRANFLFRSPNLVDWDYLHPFVEDDIFTLAGDDGACPYFWPIGDRHILLFFSHMSGGQALLGDYDTERDKFVVTSQHDFNFGAFGPGGVHAPSATPDGKGGVTVIFNMNPAKPTEGWNQIMTLPRRLTLQGTDKIGRDILLVEPAGDVESLRSEHRQIEDMVLPANQEIVLGSIRGNAIELSAEIETNDAPLVELNVLRSPGKEEYTRIAFYRERGFRDWERYQGWQRDKLAAATNSLISIDSSYSSLSPDVRSRAPETGPVFLERDEPLRLRVFVDRSVVEVFVNGKQCVAMRVYPEREDSVGVSLRSQGQDARVVSLEAWQMENIYA</sequence>
<dbReference type="InterPro" id="IPR023296">
    <property type="entry name" value="Glyco_hydro_beta-prop_sf"/>
</dbReference>
<dbReference type="AlphaFoldDB" id="A0A6B0YXT4"/>
<evidence type="ECO:0000259" key="6">
    <source>
        <dbReference type="Pfam" id="PF00251"/>
    </source>
</evidence>
<dbReference type="SUPFAM" id="SSF49899">
    <property type="entry name" value="Concanavalin A-like lectins/glucanases"/>
    <property type="match status" value="1"/>
</dbReference>
<evidence type="ECO:0000256" key="4">
    <source>
        <dbReference type="ARBA" id="ARBA00023295"/>
    </source>
</evidence>
<proteinExistence type="inferred from homology"/>
<comment type="similarity">
    <text evidence="1 5">Belongs to the glycosyl hydrolase 32 family.</text>
</comment>
<feature type="domain" description="Glycosyl hydrolase family 32 N-terminal" evidence="6">
    <location>
        <begin position="55"/>
        <end position="337"/>
    </location>
</feature>